<dbReference type="InterPro" id="IPR046466">
    <property type="entry name" value="Borealin_C"/>
</dbReference>
<evidence type="ECO:0000256" key="1">
    <source>
        <dbReference type="SAM" id="MobiDB-lite"/>
    </source>
</evidence>
<dbReference type="AlphaFoldDB" id="A0AA88QXW1"/>
<protein>
    <recommendedName>
        <fullName evidence="2">Borealin C-terminal domain-containing protein</fullName>
    </recommendedName>
</protein>
<organism evidence="3 4">
    <name type="scientific">Escallonia rubra</name>
    <dbReference type="NCBI Taxonomy" id="112253"/>
    <lineage>
        <taxon>Eukaryota</taxon>
        <taxon>Viridiplantae</taxon>
        <taxon>Streptophyta</taxon>
        <taxon>Embryophyta</taxon>
        <taxon>Tracheophyta</taxon>
        <taxon>Spermatophyta</taxon>
        <taxon>Magnoliopsida</taxon>
        <taxon>eudicotyledons</taxon>
        <taxon>Gunneridae</taxon>
        <taxon>Pentapetalae</taxon>
        <taxon>asterids</taxon>
        <taxon>campanulids</taxon>
        <taxon>Escalloniales</taxon>
        <taxon>Escalloniaceae</taxon>
        <taxon>Escallonia</taxon>
    </lineage>
</organism>
<dbReference type="Pfam" id="PF10512">
    <property type="entry name" value="Borealin"/>
    <property type="match status" value="1"/>
</dbReference>
<feature type="region of interest" description="Disordered" evidence="1">
    <location>
        <begin position="1"/>
        <end position="38"/>
    </location>
</feature>
<sequence length="258" mass="28637">MAKRRVKKTVKQAAPSPTSNTCGNLKEPSIEAKDASRDQEVERQSAAISTIRDLEIERLLTGLRLLRSYFSSEQLQTPVMQFFSENFPNLAVVRTGKDGQYEVQWKDKDGILSMNQADGKDMHASLLHGMSMAYTDCSDAMPSLGGFEFSSKAVKRSLLAADNMQIKDFVLEGPSDTQMLGMQDSLQTPGVNSQRLSIGMTPGTLRLPKHGEMLHSVHGSPLGVYKEDNMEAIHGMLFLPSQKRDKWLPVTYQLAPVM</sequence>
<proteinExistence type="predicted"/>
<evidence type="ECO:0000313" key="4">
    <source>
        <dbReference type="Proteomes" id="UP001187471"/>
    </source>
</evidence>
<gene>
    <name evidence="3" type="ORF">RJ640_009010</name>
</gene>
<keyword evidence="4" id="KW-1185">Reference proteome</keyword>
<dbReference type="EMBL" id="JAVXUO010002219">
    <property type="protein sequence ID" value="KAK2975233.1"/>
    <property type="molecule type" value="Genomic_DNA"/>
</dbReference>
<feature type="domain" description="Borealin C-terminal" evidence="2">
    <location>
        <begin position="196"/>
        <end position="225"/>
    </location>
</feature>
<accession>A0AA88QXW1</accession>
<reference evidence="3" key="1">
    <citation type="submission" date="2022-12" db="EMBL/GenBank/DDBJ databases">
        <title>Draft genome assemblies for two species of Escallonia (Escalloniales).</title>
        <authorList>
            <person name="Chanderbali A."/>
            <person name="Dervinis C."/>
            <person name="Anghel I."/>
            <person name="Soltis D."/>
            <person name="Soltis P."/>
            <person name="Zapata F."/>
        </authorList>
    </citation>
    <scope>NUCLEOTIDE SEQUENCE</scope>
    <source>
        <strain evidence="3">UCBG92.1500</strain>
        <tissue evidence="3">Leaf</tissue>
    </source>
</reference>
<evidence type="ECO:0000313" key="3">
    <source>
        <dbReference type="EMBL" id="KAK2975233.1"/>
    </source>
</evidence>
<comment type="caution">
    <text evidence="3">The sequence shown here is derived from an EMBL/GenBank/DDBJ whole genome shotgun (WGS) entry which is preliminary data.</text>
</comment>
<name>A0AA88QXW1_9ASTE</name>
<feature type="compositionally biased region" description="Basic and acidic residues" evidence="1">
    <location>
        <begin position="28"/>
        <end position="38"/>
    </location>
</feature>
<dbReference type="PANTHER" id="PTHR37248">
    <property type="entry name" value="TRANSLATION INITIATION FACTOR"/>
    <property type="match status" value="1"/>
</dbReference>
<feature type="compositionally biased region" description="Basic residues" evidence="1">
    <location>
        <begin position="1"/>
        <end position="10"/>
    </location>
</feature>
<evidence type="ECO:0000259" key="2">
    <source>
        <dbReference type="Pfam" id="PF10512"/>
    </source>
</evidence>
<dbReference type="Proteomes" id="UP001187471">
    <property type="component" value="Unassembled WGS sequence"/>
</dbReference>
<dbReference type="PANTHER" id="PTHR37248:SF1">
    <property type="entry name" value="TRANSLATION INITIATION FACTOR"/>
    <property type="match status" value="1"/>
</dbReference>